<evidence type="ECO:0000256" key="14">
    <source>
        <dbReference type="SAM" id="Phobius"/>
    </source>
</evidence>
<keyword evidence="10" id="KW-0675">Receptor</keyword>
<keyword evidence="13" id="KW-0175">Coiled coil</keyword>
<dbReference type="Gene3D" id="3.10.20.90">
    <property type="entry name" value="Phosphatidylinositol 3-kinase Catalytic Subunit, Chain A, domain 1"/>
    <property type="match status" value="1"/>
</dbReference>
<name>A0AAJ7TQJ2_PETMA</name>
<dbReference type="PROSITE" id="PS51004">
    <property type="entry name" value="SEMA"/>
    <property type="match status" value="1"/>
</dbReference>
<dbReference type="GO" id="GO:0007162">
    <property type="term" value="P:negative regulation of cell adhesion"/>
    <property type="evidence" value="ECO:0007669"/>
    <property type="project" value="TreeGrafter"/>
</dbReference>
<dbReference type="Gene3D" id="1.10.506.10">
    <property type="entry name" value="GTPase Activation - p120gap, domain 1"/>
    <property type="match status" value="1"/>
</dbReference>
<dbReference type="InterPro" id="IPR008936">
    <property type="entry name" value="Rho_GTPase_activation_prot"/>
</dbReference>
<dbReference type="GO" id="GO:0030334">
    <property type="term" value="P:regulation of cell migration"/>
    <property type="evidence" value="ECO:0007669"/>
    <property type="project" value="TreeGrafter"/>
</dbReference>
<organism evidence="16 17">
    <name type="scientific">Petromyzon marinus</name>
    <name type="common">Sea lamprey</name>
    <dbReference type="NCBI Taxonomy" id="7757"/>
    <lineage>
        <taxon>Eukaryota</taxon>
        <taxon>Metazoa</taxon>
        <taxon>Chordata</taxon>
        <taxon>Craniata</taxon>
        <taxon>Vertebrata</taxon>
        <taxon>Cyclostomata</taxon>
        <taxon>Hyperoartia</taxon>
        <taxon>Petromyzontiformes</taxon>
        <taxon>Petromyzontidae</taxon>
        <taxon>Petromyzon</taxon>
    </lineage>
</organism>
<gene>
    <name evidence="17" type="primary">PLXND1</name>
</gene>
<dbReference type="GO" id="GO:0050772">
    <property type="term" value="P:positive regulation of axonogenesis"/>
    <property type="evidence" value="ECO:0007669"/>
    <property type="project" value="TreeGrafter"/>
</dbReference>
<keyword evidence="16" id="KW-1185">Reference proteome</keyword>
<dbReference type="PANTHER" id="PTHR22625:SF7">
    <property type="entry name" value="PLEXIN-D1"/>
    <property type="match status" value="1"/>
</dbReference>
<evidence type="ECO:0000256" key="6">
    <source>
        <dbReference type="ARBA" id="ARBA00022737"/>
    </source>
</evidence>
<evidence type="ECO:0000256" key="8">
    <source>
        <dbReference type="ARBA" id="ARBA00023136"/>
    </source>
</evidence>
<evidence type="ECO:0000256" key="10">
    <source>
        <dbReference type="ARBA" id="ARBA00023170"/>
    </source>
</evidence>
<dbReference type="FunFam" id="2.60.40.10:FF:000868">
    <property type="entry name" value="Plexin D1"/>
    <property type="match status" value="1"/>
</dbReference>
<evidence type="ECO:0000256" key="4">
    <source>
        <dbReference type="ARBA" id="ARBA00022692"/>
    </source>
</evidence>
<evidence type="ECO:0000256" key="5">
    <source>
        <dbReference type="ARBA" id="ARBA00022729"/>
    </source>
</evidence>
<evidence type="ECO:0000256" key="7">
    <source>
        <dbReference type="ARBA" id="ARBA00022989"/>
    </source>
</evidence>
<keyword evidence="7 14" id="KW-1133">Transmembrane helix</keyword>
<dbReference type="SMART" id="SM00630">
    <property type="entry name" value="Sema"/>
    <property type="match status" value="1"/>
</dbReference>
<dbReference type="InterPro" id="IPR001627">
    <property type="entry name" value="Semap_dom"/>
</dbReference>
<dbReference type="CDD" id="cd00102">
    <property type="entry name" value="IPT"/>
    <property type="match status" value="1"/>
</dbReference>
<dbReference type="GO" id="GO:0017154">
    <property type="term" value="F:semaphorin receptor activity"/>
    <property type="evidence" value="ECO:0007669"/>
    <property type="project" value="InterPro"/>
</dbReference>
<evidence type="ECO:0000256" key="1">
    <source>
        <dbReference type="ARBA" id="ARBA00004251"/>
    </source>
</evidence>
<protein>
    <submittedName>
        <fullName evidence="17">Plexin-D1</fullName>
    </submittedName>
</protein>
<comment type="caution">
    <text evidence="12">Lacks conserved residue(s) required for the propagation of feature annotation.</text>
</comment>
<dbReference type="Pfam" id="PF20170">
    <property type="entry name" value="Plexin_RBD"/>
    <property type="match status" value="1"/>
</dbReference>
<keyword evidence="5" id="KW-0732">Signal</keyword>
<dbReference type="SUPFAM" id="SSF81296">
    <property type="entry name" value="E set domains"/>
    <property type="match status" value="2"/>
</dbReference>
<dbReference type="InterPro" id="IPR031148">
    <property type="entry name" value="Plexin"/>
</dbReference>
<dbReference type="InterPro" id="IPR016201">
    <property type="entry name" value="PSI"/>
</dbReference>
<dbReference type="InterPro" id="IPR013548">
    <property type="entry name" value="Plexin_cytoplasmic_RasGAP_dom"/>
</dbReference>
<dbReference type="Gene3D" id="2.130.10.10">
    <property type="entry name" value="YVTN repeat-like/Quinoprotein amine dehydrogenase"/>
    <property type="match status" value="1"/>
</dbReference>
<dbReference type="InterPro" id="IPR013783">
    <property type="entry name" value="Ig-like_fold"/>
</dbReference>
<accession>A0AAJ7TQJ2</accession>
<dbReference type="InterPro" id="IPR002909">
    <property type="entry name" value="IPT_dom"/>
</dbReference>
<evidence type="ECO:0000256" key="9">
    <source>
        <dbReference type="ARBA" id="ARBA00023157"/>
    </source>
</evidence>
<dbReference type="Pfam" id="PF01437">
    <property type="entry name" value="PSI"/>
    <property type="match status" value="1"/>
</dbReference>
<dbReference type="Pfam" id="PF01403">
    <property type="entry name" value="Sema"/>
    <property type="match status" value="1"/>
</dbReference>
<sequence>MRARGGTAVAAVRAFHLPSVFSITTTTITTIIVVVVIVQQLLTRSAHGFHVHGKFHFGEKTNNFAVDGVFRKVYVGTVNNIYQLSDTLRREDSVSTGPVNDSMLCHAPTVSSTCAHERTSTDNYNKLLVVDSQQEILLSCGSVHQGACEVRRLGSIVDVVVSTEKLNTKNLYMASNHADAPTVGVLVRIDGSKYGIMVGATFTGQGSDYWKPSGSPPDYRYENTPEIAFRSMNVSEKEKLFSYEYDSEESVFKISGENKVRSKLQFVDMFAVDNYVYILVNNNTGDAKENNYKTSVVRICLSNTRIHESYVQLSIDCGEKYDNIQSAFVSRDLLYVLFKSFKNGSTIVCEFALGDIDARIAKAREDCFTHHLPVMTALDFKMDKSETCKKAGTTSTLTLTSEQANCGGTHMENLLVVLAPVSGRLIFTQPNLTAVAAIRLHGFTVLFLGNSTGHLIKAVKGDAGSGVKVMGTELLDYGNPVHPNMLFDPADNSFLYVMTSSKIGRVKVTRCAHHTSCASCLQARDPYCGWCTLLGRCTLQNRCPNSSVASHWVDIGSGMTRCPTMEFTTTYINADERTQEVKVQVSGLVPELKDLDLWCEYEATKTKLSYVNSTLACSLPPPANFSQLSSNEGSRTVTVFMMYNRTRILSGSVTFYKCSNIGAIHVNIPCTSCTDRRWGCHWCAGEHSCVSAPSQCSDISNVVKDASACPRITASSSAGQPSASGSMTSLFLNTTNTKAIKDKNVKLVCKIGTKIIVDAEWVNADTIKCSPVKLTTNMISEIFPVNLAWKSNGASVDNPENIKVEVYTCGGATVDCGQCSAMRHRQLRCEWCATDDDAVPSCRLNTTCRQPIGECPAPVVTQISPQSGPLQGGTRVTITGSNMGGRFEDIEQGLFFGAARCSPLKELYEVSKRIVCVTSRSNVTGSQVHVNVNGRVSESTVTYTYADPKVDKVEPLKGIKAGGTVVTIRGRDLDVGSHLDVRLDANKSCTILNKISTVIKCKMPEWDSVGETNICLHCDDSKQCLLEKTDKFKIIDNPTVVKLHPYKSHEGGGRQIQVSLTGEVVAQKVAMSIHLDSTEVSKCKISSSSKEPMIECPSPRLNRTTGRRLPVKAQFHFDNHISIQDFDYYENPRFELINKPTLQKKELIQLTFKNFSSNLDLALSEIYIFVGHVPCLSLQFLDNKDRFTCSVNLSTVEDSSLPVTVQVGHYKVVVEMLTVDKSNLTTAISLFLALLIVCIIVLVMVFYIKNKRAKHNLQKILVQMEEMEAQIRDEIRKGFAELQTDMTDLASEFNGNQGIPFLEYKHFAIRILFPETVEQFHTVSRQLRRIPATDSALVLDHPLFAAEWKVPELRRQMMEEGIGIFSTLLNNQKFLITFIHTLEQQKDFTVKDRCYLASWLTAALQGNLEYYTAVLKELLVDLIRSSTNKHPKLMLRRTESVVEKMLTNWMSICMYGFLRDRVGEPFFLLLTAIRQQISKGPVDAVTGRAKYTLSEDWLLRENIEATALNINVSFQGCGMDSLAVKVLDCDTIGQVKEKILDGFYKNSPCSVRPRVEDVDLEWFPESGGSIILRNLVDISQVEGAKQKINSVSAYQIPDGASLALSFKDKKNICPNEDNLKDNDNYFHLVTPADEMMEVKKSKSQQGKRKKVLPEVYLTRLLSTKGTLQKFVTDLFRAILTYPAEQPPMAIKFFFDFLEEQAESRGIVDPETVHIWKTNSLPLRFWVNILKNPQFVFDLEKTTHMDACLSVIAQAFIDACSLSSLTLGKDSPTNKLLYAKEIPEYKSLVFEYYNDIQQLPMLSEQEMNSYMAEESMRYTNEFNTNYAMSEIYKYAKRYRHEIVDSLEENLTTRKMQLAHKFEQVIVLMEDNIYETSSEV</sequence>
<dbReference type="GO" id="GO:0005886">
    <property type="term" value="C:plasma membrane"/>
    <property type="evidence" value="ECO:0007669"/>
    <property type="project" value="UniProtKB-SubCell"/>
</dbReference>
<keyword evidence="3" id="KW-1003">Cell membrane</keyword>
<evidence type="ECO:0000256" key="11">
    <source>
        <dbReference type="ARBA" id="ARBA00023180"/>
    </source>
</evidence>
<dbReference type="SMART" id="SM00423">
    <property type="entry name" value="PSI"/>
    <property type="match status" value="2"/>
</dbReference>
<dbReference type="InterPro" id="IPR002165">
    <property type="entry name" value="Plexin_repeat"/>
</dbReference>
<keyword evidence="8 14" id="KW-0472">Membrane</keyword>
<feature type="transmembrane region" description="Helical" evidence="14">
    <location>
        <begin position="1227"/>
        <end position="1248"/>
    </location>
</feature>
<dbReference type="Gene3D" id="2.60.40.10">
    <property type="entry name" value="Immunoglobulins"/>
    <property type="match status" value="4"/>
</dbReference>
<dbReference type="CTD" id="23129"/>
<evidence type="ECO:0000256" key="2">
    <source>
        <dbReference type="ARBA" id="ARBA00010297"/>
    </source>
</evidence>
<dbReference type="SUPFAM" id="SSF48350">
    <property type="entry name" value="GTPase activation domain, GAP"/>
    <property type="match status" value="1"/>
</dbReference>
<feature type="transmembrane region" description="Helical" evidence="14">
    <location>
        <begin position="20"/>
        <end position="42"/>
    </location>
</feature>
<evidence type="ECO:0000259" key="15">
    <source>
        <dbReference type="PROSITE" id="PS51004"/>
    </source>
</evidence>
<feature type="domain" description="Sema" evidence="15">
    <location>
        <begin position="39"/>
        <end position="508"/>
    </location>
</feature>
<dbReference type="GO" id="GO:0002116">
    <property type="term" value="C:semaphorin receptor complex"/>
    <property type="evidence" value="ECO:0007669"/>
    <property type="project" value="TreeGrafter"/>
</dbReference>
<dbReference type="InterPro" id="IPR014756">
    <property type="entry name" value="Ig_E-set"/>
</dbReference>
<keyword evidence="9" id="KW-1015">Disulfide bond</keyword>
<dbReference type="SMART" id="SM00429">
    <property type="entry name" value="IPT"/>
    <property type="match status" value="3"/>
</dbReference>
<dbReference type="FunFam" id="2.60.40.10:FF:000203">
    <property type="entry name" value="Plexin B2"/>
    <property type="match status" value="1"/>
</dbReference>
<dbReference type="SUPFAM" id="SSF103575">
    <property type="entry name" value="Plexin repeat"/>
    <property type="match status" value="1"/>
</dbReference>
<dbReference type="InterPro" id="IPR036352">
    <property type="entry name" value="Semap_dom_sf"/>
</dbReference>
<evidence type="ECO:0000256" key="3">
    <source>
        <dbReference type="ARBA" id="ARBA00022475"/>
    </source>
</evidence>
<comment type="similarity">
    <text evidence="2">Belongs to the plexin family.</text>
</comment>
<dbReference type="GeneID" id="116949323"/>
<dbReference type="RefSeq" id="XP_032822371.1">
    <property type="nucleotide sequence ID" value="XM_032966480.1"/>
</dbReference>
<dbReference type="Proteomes" id="UP001318040">
    <property type="component" value="Chromosome 36"/>
</dbReference>
<reference evidence="17" key="1">
    <citation type="submission" date="2025-08" db="UniProtKB">
        <authorList>
            <consortium name="RefSeq"/>
        </authorList>
    </citation>
    <scope>IDENTIFICATION</scope>
    <source>
        <tissue evidence="17">Sperm</tissue>
    </source>
</reference>
<evidence type="ECO:0000313" key="17">
    <source>
        <dbReference type="RefSeq" id="XP_032822371.1"/>
    </source>
</evidence>
<dbReference type="InterPro" id="IPR046800">
    <property type="entry name" value="Plexin_RBD"/>
</dbReference>
<comment type="subcellular location">
    <subcellularLocation>
        <location evidence="1">Cell membrane</location>
        <topology evidence="1">Single-pass type I membrane protein</topology>
    </subcellularLocation>
</comment>
<keyword evidence="4 14" id="KW-0812">Transmembrane</keyword>
<proteinExistence type="inferred from homology"/>
<dbReference type="GO" id="GO:0008360">
    <property type="term" value="P:regulation of cell shape"/>
    <property type="evidence" value="ECO:0007669"/>
    <property type="project" value="TreeGrafter"/>
</dbReference>
<dbReference type="Pfam" id="PF01833">
    <property type="entry name" value="TIG"/>
    <property type="match status" value="2"/>
</dbReference>
<dbReference type="KEGG" id="pmrn:116949323"/>
<dbReference type="InterPro" id="IPR015943">
    <property type="entry name" value="WD40/YVTN_repeat-like_dom_sf"/>
</dbReference>
<dbReference type="GO" id="GO:0043542">
    <property type="term" value="P:endothelial cell migration"/>
    <property type="evidence" value="ECO:0007669"/>
    <property type="project" value="TreeGrafter"/>
</dbReference>
<evidence type="ECO:0000256" key="13">
    <source>
        <dbReference type="SAM" id="Coils"/>
    </source>
</evidence>
<feature type="coiled-coil region" evidence="13">
    <location>
        <begin position="1250"/>
        <end position="1277"/>
    </location>
</feature>
<dbReference type="SUPFAM" id="SSF101912">
    <property type="entry name" value="Sema domain"/>
    <property type="match status" value="1"/>
</dbReference>
<evidence type="ECO:0000313" key="16">
    <source>
        <dbReference type="Proteomes" id="UP001318040"/>
    </source>
</evidence>
<dbReference type="PANTHER" id="PTHR22625">
    <property type="entry name" value="PLEXIN"/>
    <property type="match status" value="1"/>
</dbReference>
<keyword evidence="6" id="KW-0677">Repeat</keyword>
<keyword evidence="11" id="KW-0325">Glycoprotein</keyword>
<evidence type="ECO:0000256" key="12">
    <source>
        <dbReference type="PROSITE-ProRule" id="PRU00352"/>
    </source>
</evidence>
<dbReference type="Pfam" id="PF08337">
    <property type="entry name" value="Plexin_cytopl"/>
    <property type="match status" value="1"/>
</dbReference>